<dbReference type="RefSeq" id="WP_083395525.1">
    <property type="nucleotide sequence ID" value="NZ_FNSV01000005.1"/>
</dbReference>
<reference evidence="2" key="1">
    <citation type="submission" date="2016-10" db="EMBL/GenBank/DDBJ databases">
        <authorList>
            <person name="Varghese N."/>
            <person name="Submissions S."/>
        </authorList>
    </citation>
    <scope>NUCLEOTIDE SEQUENCE [LARGE SCALE GENOMIC DNA]</scope>
    <source>
        <strain evidence="2">DSM 44498</strain>
    </source>
</reference>
<dbReference type="AlphaFoldDB" id="A0A1H4M6C9"/>
<gene>
    <name evidence="1" type="ORF">SAMN04490239_1653</name>
</gene>
<proteinExistence type="predicted"/>
<dbReference type="Proteomes" id="UP000183561">
    <property type="component" value="Unassembled WGS sequence"/>
</dbReference>
<evidence type="ECO:0000313" key="1">
    <source>
        <dbReference type="EMBL" id="SEB78503.1"/>
    </source>
</evidence>
<dbReference type="Pfam" id="PF05800">
    <property type="entry name" value="GvpO"/>
    <property type="match status" value="1"/>
</dbReference>
<name>A0A1H4M6C9_9NOCA</name>
<organism evidence="1 2">
    <name type="scientific">Rhodococcus koreensis</name>
    <dbReference type="NCBI Taxonomy" id="99653"/>
    <lineage>
        <taxon>Bacteria</taxon>
        <taxon>Bacillati</taxon>
        <taxon>Actinomycetota</taxon>
        <taxon>Actinomycetes</taxon>
        <taxon>Mycobacteriales</taxon>
        <taxon>Nocardiaceae</taxon>
        <taxon>Rhodococcus</taxon>
    </lineage>
</organism>
<dbReference type="InterPro" id="IPR008634">
    <property type="entry name" value="Gas-vesicle_GvpO"/>
</dbReference>
<dbReference type="GO" id="GO:0031412">
    <property type="term" value="P:gas vesicle organization"/>
    <property type="evidence" value="ECO:0007669"/>
    <property type="project" value="InterPro"/>
</dbReference>
<sequence>MVDEHPPPVSAAAAAAAALRDIADVIGKESQSATAVLPTEEGWTVEVEVVDDRRIPPSADMLALYEVVLDLDGEILSYRRTRRYRRGSAIGVADEELPIDDEDEDAPQ</sequence>
<protein>
    <submittedName>
        <fullName evidence="1">Gas vesicle synthesis protein GvpO</fullName>
    </submittedName>
</protein>
<keyword evidence="2" id="KW-1185">Reference proteome</keyword>
<dbReference type="EMBL" id="FNSV01000005">
    <property type="protein sequence ID" value="SEB78503.1"/>
    <property type="molecule type" value="Genomic_DNA"/>
</dbReference>
<evidence type="ECO:0000313" key="2">
    <source>
        <dbReference type="Proteomes" id="UP000183561"/>
    </source>
</evidence>
<accession>A0A1H4M6C9</accession>